<dbReference type="GO" id="GO:0022625">
    <property type="term" value="C:cytosolic large ribosomal subunit"/>
    <property type="evidence" value="ECO:0007669"/>
    <property type="project" value="TreeGrafter"/>
</dbReference>
<feature type="region of interest" description="Disordered" evidence="4">
    <location>
        <begin position="574"/>
        <end position="601"/>
    </location>
</feature>
<gene>
    <name evidence="8" type="ORF">GMOD_00008690</name>
</gene>
<feature type="transmembrane region" description="Helical" evidence="5">
    <location>
        <begin position="258"/>
        <end position="281"/>
    </location>
</feature>
<keyword evidence="5" id="KW-0472">Membrane</keyword>
<dbReference type="GO" id="GO:0006412">
    <property type="term" value="P:translation"/>
    <property type="evidence" value="ECO:0007669"/>
    <property type="project" value="InterPro"/>
</dbReference>
<dbReference type="Pfam" id="PF17135">
    <property type="entry name" value="Ribosomal_L18"/>
    <property type="match status" value="1"/>
</dbReference>
<accession>A0A3M7M5M8</accession>
<keyword evidence="9" id="KW-1185">Reference proteome</keyword>
<dbReference type="SUPFAM" id="SSF52080">
    <property type="entry name" value="Ribosomal proteins L15p and L18e"/>
    <property type="match status" value="1"/>
</dbReference>
<dbReference type="InterPro" id="IPR004853">
    <property type="entry name" value="Sugar_P_trans_dom"/>
</dbReference>
<evidence type="ECO:0000259" key="7">
    <source>
        <dbReference type="Pfam" id="PF17135"/>
    </source>
</evidence>
<evidence type="ECO:0000313" key="8">
    <source>
        <dbReference type="EMBL" id="RMZ69783.1"/>
    </source>
</evidence>
<feature type="transmembrane region" description="Helical" evidence="5">
    <location>
        <begin position="133"/>
        <end position="154"/>
    </location>
</feature>
<evidence type="ECO:0000259" key="6">
    <source>
        <dbReference type="Pfam" id="PF03151"/>
    </source>
</evidence>
<keyword evidence="5" id="KW-1133">Transmembrane helix</keyword>
<sequence length="601" mass="66328">MSSEEKARSSVDAARDTALPVLPTVNPDAQKSAPEPPSFHPAVYIATWITLSSSTIVFNKYILDTAKFPTDFPIFLTTWHLIFATVMTQFLARFTTILDSRKKVPMTGRVYLRAIVPIGIFFSMSLICGNQAYLYLSVAFIQMLKATMPVAVLLTTWGLGVAPVNLKTLGNVSFIVIGVVIASMGEIQFVMIGFLFQCAGIVFEAIRLVMVQRLLSGADFKMDPLVSLYYYAPACAVINGVILLFTELPVMTMADVDRVGLFTLLANASVAFLLNVSVVFLIGKTSSLVLTLSGVLKDILLVFASMFLFKDPVTPLQAFGYAIALGGLVYYKLGGEKLKEYLGQGSMKWQELGHTRPVLRKLMIFTAVVMSMFFILGSLGPRYAPDSTNQVYNGIGKLIGDKASRWELTSTATMFETGTARIEIDEYTEVPKSTNPYVKLLVRLYKFLARRTDAPFNKTVLRRLMMSKTNLAVSLSKIVATAANKHSAKTHEGKTIVIVGTVTDDNRMLEVPKLSIAALRFTASARARVEKSGGECLTIDEVATRFPTGSNTLLLRGPKNSREAFKHFGFGPHSHKKPYVESKGRKFERARGRRRSRGFKV</sequence>
<dbReference type="InterPro" id="IPR021131">
    <property type="entry name" value="Ribosomal_uL15/eL18"/>
</dbReference>
<feature type="transmembrane region" description="Helical" evidence="5">
    <location>
        <begin position="74"/>
        <end position="98"/>
    </location>
</feature>
<dbReference type="OrthoDB" id="6418713at2759"/>
<dbReference type="EMBL" id="KE747823">
    <property type="protein sequence ID" value="RMZ69783.1"/>
    <property type="molecule type" value="Genomic_DNA"/>
</dbReference>
<proteinExistence type="inferred from homology"/>
<evidence type="ECO:0000256" key="1">
    <source>
        <dbReference type="ARBA" id="ARBA00006815"/>
    </source>
</evidence>
<dbReference type="Gene3D" id="3.100.10.10">
    <property type="match status" value="1"/>
</dbReference>
<keyword evidence="3" id="KW-0687">Ribonucleoprotein</keyword>
<evidence type="ECO:0000256" key="2">
    <source>
        <dbReference type="ARBA" id="ARBA00022980"/>
    </source>
</evidence>
<dbReference type="PANTHER" id="PTHR10934:SF2">
    <property type="entry name" value="LARGE RIBOSOMAL SUBUNIT PROTEIN EL18"/>
    <property type="match status" value="1"/>
</dbReference>
<protein>
    <submittedName>
        <fullName evidence="8">Sugar phosphate phosphate translocator</fullName>
    </submittedName>
</protein>
<feature type="transmembrane region" description="Helical" evidence="5">
    <location>
        <begin position="228"/>
        <end position="246"/>
    </location>
</feature>
<keyword evidence="5" id="KW-0812">Transmembrane</keyword>
<dbReference type="InterPro" id="IPR000039">
    <property type="entry name" value="Ribosomal_eL18"/>
</dbReference>
<feature type="transmembrane region" description="Helical" evidence="5">
    <location>
        <begin position="362"/>
        <end position="380"/>
    </location>
</feature>
<feature type="domain" description="Sugar phosphate transporter" evidence="6">
    <location>
        <begin position="42"/>
        <end position="331"/>
    </location>
</feature>
<evidence type="ECO:0000313" key="9">
    <source>
        <dbReference type="Proteomes" id="UP000265663"/>
    </source>
</evidence>
<dbReference type="Pfam" id="PF03151">
    <property type="entry name" value="TPT"/>
    <property type="match status" value="1"/>
</dbReference>
<feature type="compositionally biased region" description="Basic residues" evidence="4">
    <location>
        <begin position="591"/>
        <end position="601"/>
    </location>
</feature>
<dbReference type="InterPro" id="IPR036227">
    <property type="entry name" value="Ribosomal_uL15/eL18_sf"/>
</dbReference>
<keyword evidence="2" id="KW-0689">Ribosomal protein</keyword>
<dbReference type="GO" id="GO:0003723">
    <property type="term" value="F:RNA binding"/>
    <property type="evidence" value="ECO:0007669"/>
    <property type="project" value="TreeGrafter"/>
</dbReference>
<feature type="transmembrane region" description="Helical" evidence="5">
    <location>
        <begin position="315"/>
        <end position="333"/>
    </location>
</feature>
<dbReference type="AlphaFoldDB" id="A0A3M7M5M8"/>
<evidence type="ECO:0000256" key="3">
    <source>
        <dbReference type="ARBA" id="ARBA00023274"/>
    </source>
</evidence>
<organism evidence="8 9">
    <name type="scientific">Pyrenophora seminiperda CCB06</name>
    <dbReference type="NCBI Taxonomy" id="1302712"/>
    <lineage>
        <taxon>Eukaryota</taxon>
        <taxon>Fungi</taxon>
        <taxon>Dikarya</taxon>
        <taxon>Ascomycota</taxon>
        <taxon>Pezizomycotina</taxon>
        <taxon>Dothideomycetes</taxon>
        <taxon>Pleosporomycetidae</taxon>
        <taxon>Pleosporales</taxon>
        <taxon>Pleosporineae</taxon>
        <taxon>Pleosporaceae</taxon>
        <taxon>Pyrenophora</taxon>
    </lineage>
</organism>
<dbReference type="PANTHER" id="PTHR10934">
    <property type="entry name" value="60S RIBOSOMAL PROTEIN L18"/>
    <property type="match status" value="1"/>
</dbReference>
<evidence type="ECO:0000256" key="5">
    <source>
        <dbReference type="SAM" id="Phobius"/>
    </source>
</evidence>
<feature type="domain" description="Large ribosomal subunit protein uL15/eL18" evidence="7">
    <location>
        <begin position="428"/>
        <end position="601"/>
    </location>
</feature>
<feature type="transmembrane region" description="Helical" evidence="5">
    <location>
        <begin position="166"/>
        <end position="183"/>
    </location>
</feature>
<dbReference type="Proteomes" id="UP000265663">
    <property type="component" value="Unassembled WGS sequence"/>
</dbReference>
<reference evidence="8 9" key="1">
    <citation type="journal article" date="2014" name="PLoS ONE">
        <title>De novo Genome Assembly of the Fungal Plant Pathogen Pyrenophora semeniperda.</title>
        <authorList>
            <person name="Soliai M.M."/>
            <person name="Meyer S.E."/>
            <person name="Udall J.A."/>
            <person name="Elzinga D.E."/>
            <person name="Hermansen R.A."/>
            <person name="Bodily P.M."/>
            <person name="Hart A.A."/>
            <person name="Coleman C.E."/>
        </authorList>
    </citation>
    <scope>NUCLEOTIDE SEQUENCE [LARGE SCALE GENOMIC DNA]</scope>
    <source>
        <strain evidence="8 9">CCB06</strain>
        <tissue evidence="8">Mycelium</tissue>
    </source>
</reference>
<feature type="compositionally biased region" description="Basic and acidic residues" evidence="4">
    <location>
        <begin position="578"/>
        <end position="590"/>
    </location>
</feature>
<dbReference type="FunFam" id="3.100.10.10:FF:000001">
    <property type="entry name" value="60S ribosomal protein L18"/>
    <property type="match status" value="1"/>
</dbReference>
<feature type="transmembrane region" description="Helical" evidence="5">
    <location>
        <begin position="110"/>
        <end position="127"/>
    </location>
</feature>
<evidence type="ECO:0000256" key="4">
    <source>
        <dbReference type="SAM" id="MobiDB-lite"/>
    </source>
</evidence>
<comment type="similarity">
    <text evidence="1">Belongs to the eukaryotic ribosomal protein eL18 family.</text>
</comment>
<dbReference type="GO" id="GO:0003735">
    <property type="term" value="F:structural constituent of ribosome"/>
    <property type="evidence" value="ECO:0007669"/>
    <property type="project" value="InterPro"/>
</dbReference>
<feature type="transmembrane region" description="Helical" evidence="5">
    <location>
        <begin position="288"/>
        <end position="309"/>
    </location>
</feature>
<feature type="transmembrane region" description="Helical" evidence="5">
    <location>
        <begin position="189"/>
        <end position="208"/>
    </location>
</feature>
<name>A0A3M7M5M8_9PLEO</name>